<feature type="region of interest" description="Disordered" evidence="5">
    <location>
        <begin position="926"/>
        <end position="948"/>
    </location>
</feature>
<dbReference type="SUPFAM" id="SSF101152">
    <property type="entry name" value="Mob1/phocein"/>
    <property type="match status" value="1"/>
</dbReference>
<dbReference type="InterPro" id="IPR005301">
    <property type="entry name" value="MOB_kinase_act_fam"/>
</dbReference>
<feature type="compositionally biased region" description="Low complexity" evidence="5">
    <location>
        <begin position="821"/>
        <end position="838"/>
    </location>
</feature>
<evidence type="ECO:0000313" key="7">
    <source>
        <dbReference type="EMBL" id="CAK9010597.1"/>
    </source>
</evidence>
<dbReference type="InterPro" id="IPR011993">
    <property type="entry name" value="PH-like_dom_sf"/>
</dbReference>
<evidence type="ECO:0000256" key="3">
    <source>
        <dbReference type="ARBA" id="ARBA00022553"/>
    </source>
</evidence>
<keyword evidence="3" id="KW-0597">Phosphoprotein</keyword>
<keyword evidence="4" id="KW-0206">Cytoskeleton</keyword>
<evidence type="ECO:0000259" key="6">
    <source>
        <dbReference type="PROSITE" id="PS50229"/>
    </source>
</evidence>
<dbReference type="SUPFAM" id="SSF50729">
    <property type="entry name" value="PH domain-like"/>
    <property type="match status" value="1"/>
</dbReference>
<dbReference type="InterPro" id="IPR036936">
    <property type="entry name" value="CRIB_dom_sf"/>
</dbReference>
<evidence type="ECO:0000256" key="5">
    <source>
        <dbReference type="SAM" id="MobiDB-lite"/>
    </source>
</evidence>
<proteinExistence type="predicted"/>
<feature type="compositionally biased region" description="Low complexity" evidence="5">
    <location>
        <begin position="528"/>
        <end position="546"/>
    </location>
</feature>
<organism evidence="7 8">
    <name type="scientific">Durusdinium trenchii</name>
    <dbReference type="NCBI Taxonomy" id="1381693"/>
    <lineage>
        <taxon>Eukaryota</taxon>
        <taxon>Sar</taxon>
        <taxon>Alveolata</taxon>
        <taxon>Dinophyceae</taxon>
        <taxon>Suessiales</taxon>
        <taxon>Symbiodiniaceae</taxon>
        <taxon>Durusdinium</taxon>
    </lineage>
</organism>
<comment type="subcellular location">
    <subcellularLocation>
        <location evidence="1">Cytoplasm</location>
        <location evidence="1">Cytoskeleton</location>
    </subcellularLocation>
</comment>
<dbReference type="InterPro" id="IPR000697">
    <property type="entry name" value="WH1/EVH1_dom"/>
</dbReference>
<protein>
    <submittedName>
        <fullName evidence="7">Wiskott-Aldrich syndrome protein homolog 1</fullName>
    </submittedName>
</protein>
<dbReference type="Pfam" id="PF03637">
    <property type="entry name" value="Mob1_phocein"/>
    <property type="match status" value="1"/>
</dbReference>
<dbReference type="SMART" id="SM00461">
    <property type="entry name" value="WH1"/>
    <property type="match status" value="1"/>
</dbReference>
<comment type="caution">
    <text evidence="7">The sequence shown here is derived from an EMBL/GenBank/DDBJ whole genome shotgun (WGS) entry which is preliminary data.</text>
</comment>
<dbReference type="EMBL" id="CAXAMM010006307">
    <property type="protein sequence ID" value="CAK9010597.1"/>
    <property type="molecule type" value="Genomic_DNA"/>
</dbReference>
<gene>
    <name evidence="7" type="ORF">SCF082_LOCUS10738</name>
</gene>
<accession>A0ABP0J8H5</accession>
<evidence type="ECO:0000256" key="2">
    <source>
        <dbReference type="ARBA" id="ARBA00022490"/>
    </source>
</evidence>
<evidence type="ECO:0000256" key="1">
    <source>
        <dbReference type="ARBA" id="ARBA00004245"/>
    </source>
</evidence>
<keyword evidence="8" id="KW-1185">Reference proteome</keyword>
<evidence type="ECO:0000313" key="8">
    <source>
        <dbReference type="Proteomes" id="UP001642464"/>
    </source>
</evidence>
<dbReference type="Pfam" id="PF00568">
    <property type="entry name" value="WH1"/>
    <property type="match status" value="1"/>
</dbReference>
<sequence length="948" mass="104925">KTLDITLTLTLTLPRTLAQRDTDSEAVKAREFLQSLRIGVPGSDRVVRAEVKRPAEESEQRWLAKKTAELVSDLDLLNQQVLDAAAASDDADARKTVFPMGRAYLWKGKSVSPDVFVERALAHLKLKVEHEPMFAEPSDDDGEDDSGDRTVSNDAFLEEVRTLFIIMFRIFAIFYHNHFQTLEHGAFAEFLNLKFKMLMFLSLEHALIPEAEFAVLREPVTARARCASATQPPARSLENAHVVDETRCAADLVQGLRERTRELRRAARRNCTCAGMALTSRELRHLGRLLGDKKSVMASGVVQLYLASPDPVVLGEKKSKAKKKEQERGIAAETIVEQFPKILENKGDWVFTRVVGALAFVVDRELETYLFQIFDLKGFVLRFQFELYEDIDYQELHQQFHAFELDHCVAGFNFAEPSVARTFYAKVNSLKPKSANTRAVVAVAAVAAISRSSRQLLAETKDEDEDGDDLDIITEEGEEEDGEDQKTSSTFGAGGFASFFKRSSGNAKDKKPAKGKRSSGRMRPSFFSKIVGGAGSAASSNTSSTAKSKKRSTGPEIGNVTGVVRNNHIALNADGTLDLSNIPSEWKSIFREAGIRKRDLKDPSMFAVIHDAMQSVGVQTRRKTVSRRRYSIVLKDDAGKSGHHQSMLFDYPSQDLSEHKVAPKQPVGHYTSGSHRPSHHRMITRHSDLGPRKTMQFSDGPWPKQLARGPPLPPPAEKASSTQRETQNVASEVEETPSSLDLDHQKLETGKDSPQQTKDVKCGKKEADEMSKESGDLSAAPEGAPLPDQADEPTRDVSPSLPAFLRDIQMHKGKLRKAEEPSTCSSTSATSASPAESPAPEPNTGGPAFLQDIAAGMAKLRPVSETQAPAKPAVDTRPKFLQEIERGVVELRHVEHVEELPELEFEGEAHNTLLSKLKKCVMERRLHINDDEQGNADDSDDDWSDEEA</sequence>
<keyword evidence="2" id="KW-0963">Cytoplasm</keyword>
<dbReference type="Gene3D" id="3.90.810.10">
    <property type="entry name" value="CRIB domain"/>
    <property type="match status" value="1"/>
</dbReference>
<dbReference type="InterPro" id="IPR036703">
    <property type="entry name" value="MOB_kinase_act_sf"/>
</dbReference>
<dbReference type="InterPro" id="IPR011026">
    <property type="entry name" value="WAS_C"/>
</dbReference>
<feature type="domain" description="WH1" evidence="6">
    <location>
        <begin position="289"/>
        <end position="434"/>
    </location>
</feature>
<dbReference type="SUPFAM" id="SSF47912">
    <property type="entry name" value="Wiscott-Aldrich syndrome protein, WASP, C-terminal domain"/>
    <property type="match status" value="1"/>
</dbReference>
<dbReference type="InterPro" id="IPR033927">
    <property type="entry name" value="WASPfam_EVH1"/>
</dbReference>
<feature type="compositionally biased region" description="Acidic residues" evidence="5">
    <location>
        <begin position="931"/>
        <end position="948"/>
    </location>
</feature>
<feature type="compositionally biased region" description="Basic and acidic residues" evidence="5">
    <location>
        <begin position="758"/>
        <end position="775"/>
    </location>
</feature>
<dbReference type="SMART" id="SM01388">
    <property type="entry name" value="Mob1_phocein"/>
    <property type="match status" value="1"/>
</dbReference>
<feature type="compositionally biased region" description="Basic and acidic residues" evidence="5">
    <location>
        <begin position="741"/>
        <end position="751"/>
    </location>
</feature>
<dbReference type="Gene3D" id="2.30.29.30">
    <property type="entry name" value="Pleckstrin-homology domain (PH domain)/Phosphotyrosine-binding domain (PTB)"/>
    <property type="match status" value="1"/>
</dbReference>
<name>A0ABP0J8H5_9DINO</name>
<evidence type="ECO:0000256" key="4">
    <source>
        <dbReference type="ARBA" id="ARBA00023212"/>
    </source>
</evidence>
<feature type="non-terminal residue" evidence="7">
    <location>
        <position position="1"/>
    </location>
</feature>
<reference evidence="7 8" key="1">
    <citation type="submission" date="2024-02" db="EMBL/GenBank/DDBJ databases">
        <authorList>
            <person name="Chen Y."/>
            <person name="Shah S."/>
            <person name="Dougan E. K."/>
            <person name="Thang M."/>
            <person name="Chan C."/>
        </authorList>
    </citation>
    <scope>NUCLEOTIDE SEQUENCE [LARGE SCALE GENOMIC DNA]</scope>
</reference>
<feature type="region of interest" description="Disordered" evidence="5">
    <location>
        <begin position="657"/>
        <end position="849"/>
    </location>
</feature>
<dbReference type="Gene3D" id="1.20.140.30">
    <property type="entry name" value="MOB kinase activator"/>
    <property type="match status" value="1"/>
</dbReference>
<dbReference type="PANTHER" id="PTHR22599">
    <property type="entry name" value="MPS ONE BINDER KINASE ACTIVATOR-LIKE MOB"/>
    <property type="match status" value="1"/>
</dbReference>
<feature type="compositionally biased region" description="Polar residues" evidence="5">
    <location>
        <begin position="719"/>
        <end position="730"/>
    </location>
</feature>
<dbReference type="Proteomes" id="UP001642464">
    <property type="component" value="Unassembled WGS sequence"/>
</dbReference>
<dbReference type="CDD" id="cd01205">
    <property type="entry name" value="EVH1_WASP-like"/>
    <property type="match status" value="1"/>
</dbReference>
<feature type="region of interest" description="Disordered" evidence="5">
    <location>
        <begin position="498"/>
        <end position="560"/>
    </location>
</feature>
<dbReference type="PROSITE" id="PS50229">
    <property type="entry name" value="WH1"/>
    <property type="match status" value="1"/>
</dbReference>